<keyword evidence="4" id="KW-0326">Glycosidase</keyword>
<dbReference type="CDD" id="cd14791">
    <property type="entry name" value="GH36"/>
    <property type="match status" value="1"/>
</dbReference>
<dbReference type="EMBL" id="CP102487">
    <property type="protein sequence ID" value="UUX58991.1"/>
    <property type="molecule type" value="Genomic_DNA"/>
</dbReference>
<dbReference type="Pfam" id="PF02065">
    <property type="entry name" value="Melibiase"/>
    <property type="match status" value="1"/>
</dbReference>
<gene>
    <name evidence="7" type="ORF">NUH22_17120</name>
</gene>
<dbReference type="InterPro" id="IPR002252">
    <property type="entry name" value="Glyco_hydro_36"/>
</dbReference>
<evidence type="ECO:0000259" key="5">
    <source>
        <dbReference type="Pfam" id="PF16874"/>
    </source>
</evidence>
<keyword evidence="3" id="KW-0378">Hydrolase</keyword>
<evidence type="ECO:0000313" key="8">
    <source>
        <dbReference type="Proteomes" id="UP001060018"/>
    </source>
</evidence>
<dbReference type="InterPro" id="IPR038417">
    <property type="entry name" value="Alpga-gal_N_sf"/>
</dbReference>
<dbReference type="PRINTS" id="PR00743">
    <property type="entry name" value="GLHYDRLASE36"/>
</dbReference>
<dbReference type="PANTHER" id="PTHR43053">
    <property type="entry name" value="GLYCOSIDASE FAMILY 31"/>
    <property type="match status" value="1"/>
</dbReference>
<evidence type="ECO:0000259" key="6">
    <source>
        <dbReference type="Pfam" id="PF16875"/>
    </source>
</evidence>
<evidence type="ECO:0000313" key="7">
    <source>
        <dbReference type="EMBL" id="UUX58991.1"/>
    </source>
</evidence>
<dbReference type="SUPFAM" id="SSF51445">
    <property type="entry name" value="(Trans)glycosidases"/>
    <property type="match status" value="1"/>
</dbReference>
<dbReference type="PROSITE" id="PS00512">
    <property type="entry name" value="ALPHA_GALACTOSIDASE"/>
    <property type="match status" value="1"/>
</dbReference>
<dbReference type="InterPro" id="IPR031705">
    <property type="entry name" value="Glyco_hydro_36_C"/>
</dbReference>
<evidence type="ECO:0000256" key="1">
    <source>
        <dbReference type="ARBA" id="ARBA00001255"/>
    </source>
</evidence>
<dbReference type="GO" id="GO:0004557">
    <property type="term" value="F:alpha-galactosidase activity"/>
    <property type="evidence" value="ECO:0007669"/>
    <property type="project" value="UniProtKB-EC"/>
</dbReference>
<proteinExistence type="predicted"/>
<dbReference type="Pfam" id="PF16874">
    <property type="entry name" value="Glyco_hydro_36C"/>
    <property type="match status" value="1"/>
</dbReference>
<dbReference type="FunFam" id="3.20.20.70:FF:000118">
    <property type="entry name" value="Alpha-galactosidase"/>
    <property type="match status" value="1"/>
</dbReference>
<accession>A0AA95BQ47</accession>
<dbReference type="Gene3D" id="3.20.20.70">
    <property type="entry name" value="Aldolase class I"/>
    <property type="match status" value="1"/>
</dbReference>
<evidence type="ECO:0000256" key="4">
    <source>
        <dbReference type="ARBA" id="ARBA00023295"/>
    </source>
</evidence>
<sequence>MTQEYKEFTVLSRDGASLILHHRPAGLPEVVHWGAETGELAEAELRALVAAGARQEERGTVDAIWQPNLLPTQGDGWAGRPALLATRAGAPIFPRWITREITVDGCKLRIESGDAANQLAMRSELDLLAGGVLTLSHELVNEGSGEVEVQHLECVLPIPKNADHLSMFSGRWTREKAPQTIQMPRGAVVRQTRRGRGGHDAPYLQIASAGVPQERAGELWAVHLGWSADCTYRTDRMSEALTLIGAGELLQPAEMRLGAGGAYRTPKAWFGYSGQGLDGLSAGFHTALRAREQHPSTPRPLVLNTWEAVYFDHQPQTLMRLAELAAQVGVERFVLDDGWFMARRDDTKGLGDWEVDRAVWPDGLGPLAARVHELGMEFGLWFEPEMVNPDSDLARNHPDWMLHNAQHVHNPPAGLSWRSQHVLDLANPQAYAHVRQQMGALIQELGIDFIKWDHNRDLIESLHGQRPGTHEHTQAAYRLIRELKQERPGLEIESCSSGGARTDLGILEYADRVWASDSNDAIERQDIQRWTQLLLPPELVGGHIGPATSHSSGRTLDLSFRAATSLMGSAGFEWNLLECSEQELQQARDFAELYKEVRGLLHTGVPVHAQLLDPALRVSGVVAQDGSAGLWTIATVATLEEALPERIRLHGLKPHSRYRVRVREELGKAEFGWITPQWIAQGDLVLPGRLLEIHGLQIPLLWPGQALIVQVEEVPA</sequence>
<dbReference type="EC" id="3.2.1.22" evidence="2"/>
<dbReference type="Gene3D" id="2.70.98.60">
    <property type="entry name" value="alpha-galactosidase from lactobacil brevis"/>
    <property type="match status" value="1"/>
</dbReference>
<evidence type="ECO:0000256" key="2">
    <source>
        <dbReference type="ARBA" id="ARBA00012755"/>
    </source>
</evidence>
<protein>
    <recommendedName>
        <fullName evidence="2">alpha-galactosidase</fullName>
        <ecNumber evidence="2">3.2.1.22</ecNumber>
    </recommendedName>
</protein>
<feature type="domain" description="Glycosyl hydrolase family 36 N-terminal" evidence="6">
    <location>
        <begin position="26"/>
        <end position="257"/>
    </location>
</feature>
<dbReference type="Proteomes" id="UP001060018">
    <property type="component" value="Chromosome"/>
</dbReference>
<organism evidence="7 8">
    <name type="scientific">Glutamicibacter halophytocola</name>
    <dbReference type="NCBI Taxonomy" id="1933880"/>
    <lineage>
        <taxon>Bacteria</taxon>
        <taxon>Bacillati</taxon>
        <taxon>Actinomycetota</taxon>
        <taxon>Actinomycetes</taxon>
        <taxon>Micrococcales</taxon>
        <taxon>Micrococcaceae</taxon>
        <taxon>Glutamicibacter</taxon>
    </lineage>
</organism>
<dbReference type="Pfam" id="PF16875">
    <property type="entry name" value="Glyco_hydro_36N"/>
    <property type="match status" value="1"/>
</dbReference>
<dbReference type="GO" id="GO:0016052">
    <property type="term" value="P:carbohydrate catabolic process"/>
    <property type="evidence" value="ECO:0007669"/>
    <property type="project" value="InterPro"/>
</dbReference>
<dbReference type="InterPro" id="IPR050985">
    <property type="entry name" value="Alpha-glycosidase_related"/>
</dbReference>
<dbReference type="AlphaFoldDB" id="A0AA95BQ47"/>
<dbReference type="InterPro" id="IPR031704">
    <property type="entry name" value="Glyco_hydro_36_N"/>
</dbReference>
<name>A0AA95BQ47_9MICC</name>
<comment type="catalytic activity">
    <reaction evidence="1">
        <text>Hydrolysis of terminal, non-reducing alpha-D-galactose residues in alpha-D-galactosides, including galactose oligosaccharides, galactomannans and galactolipids.</text>
        <dbReference type="EC" id="3.2.1.22"/>
    </reaction>
</comment>
<dbReference type="InterPro" id="IPR013785">
    <property type="entry name" value="Aldolase_TIM"/>
</dbReference>
<dbReference type="RefSeq" id="WP_195182085.1">
    <property type="nucleotide sequence ID" value="NZ_CP102487.1"/>
</dbReference>
<dbReference type="PANTHER" id="PTHR43053:SF3">
    <property type="entry name" value="ALPHA-GALACTOSIDASE C-RELATED"/>
    <property type="match status" value="1"/>
</dbReference>
<dbReference type="InterPro" id="IPR017853">
    <property type="entry name" value="GH"/>
</dbReference>
<feature type="domain" description="Glycosyl hydrolase family 36 C-terminal" evidence="5">
    <location>
        <begin position="621"/>
        <end position="703"/>
    </location>
</feature>
<evidence type="ECO:0000256" key="3">
    <source>
        <dbReference type="ARBA" id="ARBA00022801"/>
    </source>
</evidence>
<reference evidence="7" key="1">
    <citation type="journal article" date="2022" name="Pest Manag. Sci.">
        <title>Glutamicibacter halophytocola-mediated host fitness of potato tuber moth on Solanaceae crops.</title>
        <authorList>
            <person name="Wang W."/>
            <person name="Xiao G."/>
            <person name="Du G."/>
            <person name="Chang L."/>
            <person name="Yang Y."/>
            <person name="Ye J."/>
            <person name="Chen B."/>
        </authorList>
    </citation>
    <scope>NUCLEOTIDE SEQUENCE</scope>
    <source>
        <strain evidence="7">S2</strain>
    </source>
</reference>
<dbReference type="InterPro" id="IPR000111">
    <property type="entry name" value="Glyco_hydro_27/36_CS"/>
</dbReference>